<organism evidence="3 4">
    <name type="scientific">Halteria grandinella</name>
    <dbReference type="NCBI Taxonomy" id="5974"/>
    <lineage>
        <taxon>Eukaryota</taxon>
        <taxon>Sar</taxon>
        <taxon>Alveolata</taxon>
        <taxon>Ciliophora</taxon>
        <taxon>Intramacronucleata</taxon>
        <taxon>Spirotrichea</taxon>
        <taxon>Stichotrichia</taxon>
        <taxon>Sporadotrichida</taxon>
        <taxon>Halteriidae</taxon>
        <taxon>Halteria</taxon>
    </lineage>
</organism>
<evidence type="ECO:0000256" key="2">
    <source>
        <dbReference type="SAM" id="Phobius"/>
    </source>
</evidence>
<evidence type="ECO:0008006" key="5">
    <source>
        <dbReference type="Google" id="ProtNLM"/>
    </source>
</evidence>
<dbReference type="EMBL" id="RRYP01000317">
    <property type="protein sequence ID" value="TNV87615.1"/>
    <property type="molecule type" value="Genomic_DNA"/>
</dbReference>
<reference evidence="3" key="1">
    <citation type="submission" date="2019-06" db="EMBL/GenBank/DDBJ databases">
        <authorList>
            <person name="Zheng W."/>
        </authorList>
    </citation>
    <scope>NUCLEOTIDE SEQUENCE</scope>
    <source>
        <strain evidence="3">QDHG01</strain>
    </source>
</reference>
<proteinExistence type="predicted"/>
<gene>
    <name evidence="3" type="ORF">FGO68_gene121</name>
</gene>
<feature type="transmembrane region" description="Helical" evidence="2">
    <location>
        <begin position="115"/>
        <end position="136"/>
    </location>
</feature>
<keyword evidence="2" id="KW-0812">Transmembrane</keyword>
<feature type="region of interest" description="Disordered" evidence="1">
    <location>
        <begin position="353"/>
        <end position="392"/>
    </location>
</feature>
<feature type="compositionally biased region" description="Polar residues" evidence="1">
    <location>
        <begin position="376"/>
        <end position="387"/>
    </location>
</feature>
<evidence type="ECO:0000313" key="3">
    <source>
        <dbReference type="EMBL" id="TNV87615.1"/>
    </source>
</evidence>
<protein>
    <recommendedName>
        <fullName evidence="5">Transmembrane protein</fullName>
    </recommendedName>
</protein>
<keyword evidence="4" id="KW-1185">Reference proteome</keyword>
<comment type="caution">
    <text evidence="3">The sequence shown here is derived from an EMBL/GenBank/DDBJ whole genome shotgun (WGS) entry which is preliminary data.</text>
</comment>
<feature type="transmembrane region" description="Helical" evidence="2">
    <location>
        <begin position="300"/>
        <end position="321"/>
    </location>
</feature>
<dbReference type="OrthoDB" id="409374at2759"/>
<dbReference type="AlphaFoldDB" id="A0A8J8P7S1"/>
<name>A0A8J8P7S1_HALGN</name>
<accession>A0A8J8P7S1</accession>
<feature type="transmembrane region" description="Helical" evidence="2">
    <location>
        <begin position="76"/>
        <end position="94"/>
    </location>
</feature>
<sequence length="519" mass="59998">MNIKFQSNAELVYGFLDSNSNMYFSCSNDQNQVSDPNKTDSFFTYTLNEPYSQQFEAQGYTSMIVFENIGATVSNMGNVLLVTAVVMVALWVLQSTSSFKHQVLDIVRKMFIMNYFMKFVIENSLRIYTFSLVNMMNTEKDDFWNPNIAAAWFTASLFIYCIFAIAIFNIRLVHRMGKVGGIEELQTKYPQIESLYVGLRETKEAKMFWSVFIIRRIFLSFVCVMLNEYQALQIHLLMAQSVWMFYYLYRYRPFLSDVENVLSLFNECVIIAAINHMMVFSEAFNGETDLDTKIGAGWSFNYLILVQILVNLALYLGEAIYKGYVMVRRKYLQYRDKQRKGAIQKAMMEESGLQQLQDAKEDTQEQKQAEPEQEELNSQGQEGSPLSSPEKDFTMKRIQDDKALVTDYLSMLHGGLSTFNGLSFSTAHQAPPTISELLEQAPRNHIQEKRSEYAVERRRRDHLKREQMMRDNKQLLVQANVNQSVETQKEVNGILLQNANIKGAESIENVKKLLPLGLR</sequence>
<feature type="compositionally biased region" description="Basic and acidic residues" evidence="1">
    <location>
        <begin position="358"/>
        <end position="370"/>
    </location>
</feature>
<keyword evidence="2" id="KW-1133">Transmembrane helix</keyword>
<feature type="transmembrane region" description="Helical" evidence="2">
    <location>
        <begin position="148"/>
        <end position="168"/>
    </location>
</feature>
<evidence type="ECO:0000256" key="1">
    <source>
        <dbReference type="SAM" id="MobiDB-lite"/>
    </source>
</evidence>
<dbReference type="Proteomes" id="UP000785679">
    <property type="component" value="Unassembled WGS sequence"/>
</dbReference>
<evidence type="ECO:0000313" key="4">
    <source>
        <dbReference type="Proteomes" id="UP000785679"/>
    </source>
</evidence>
<keyword evidence="2" id="KW-0472">Membrane</keyword>